<proteinExistence type="predicted"/>
<dbReference type="GO" id="GO:0005886">
    <property type="term" value="C:plasma membrane"/>
    <property type="evidence" value="ECO:0007669"/>
    <property type="project" value="UniProtKB-SubCell"/>
</dbReference>
<feature type="transmembrane region" description="Helical" evidence="7">
    <location>
        <begin position="314"/>
        <end position="331"/>
    </location>
</feature>
<gene>
    <name evidence="9" type="ORF">O987_05700</name>
</gene>
<feature type="transmembrane region" description="Helical" evidence="7">
    <location>
        <begin position="405"/>
        <end position="422"/>
    </location>
</feature>
<dbReference type="PROSITE" id="PS00216">
    <property type="entry name" value="SUGAR_TRANSPORT_1"/>
    <property type="match status" value="1"/>
</dbReference>
<reference evidence="9 10" key="1">
    <citation type="journal article" date="2014" name="Genome Announc.">
        <title>Complete Genome Sequence of Polychlorinated Biphenyl Degrader Comamonas testosteroni TK102 (NBRC 109938).</title>
        <authorList>
            <person name="Fukuda K."/>
            <person name="Hosoyama A."/>
            <person name="Tsuchikane K."/>
            <person name="Ohji S."/>
            <person name="Yamazoe A."/>
            <person name="Fujita N."/>
            <person name="Shintani M."/>
            <person name="Kimbara K."/>
        </authorList>
    </citation>
    <scope>NUCLEOTIDE SEQUENCE [LARGE SCALE GENOMIC DNA]</scope>
    <source>
        <strain evidence="9">TK102</strain>
    </source>
</reference>
<dbReference type="Pfam" id="PF07690">
    <property type="entry name" value="MFS_1"/>
    <property type="match status" value="1"/>
</dbReference>
<dbReference type="AlphaFoldDB" id="A0A076PET5"/>
<feature type="transmembrane region" description="Helical" evidence="7">
    <location>
        <begin position="79"/>
        <end position="105"/>
    </location>
</feature>
<accession>A0A076PET5</accession>
<feature type="transmembrane region" description="Helical" evidence="7">
    <location>
        <begin position="249"/>
        <end position="270"/>
    </location>
</feature>
<feature type="transmembrane region" description="Helical" evidence="7">
    <location>
        <begin position="282"/>
        <end position="302"/>
    </location>
</feature>
<keyword evidence="2" id="KW-0813">Transport</keyword>
<dbReference type="Proteomes" id="UP000028782">
    <property type="component" value="Chromosome"/>
</dbReference>
<dbReference type="InterPro" id="IPR005829">
    <property type="entry name" value="Sugar_transporter_CS"/>
</dbReference>
<organism evidence="9 10">
    <name type="scientific">Comamonas testosteroni TK102</name>
    <dbReference type="NCBI Taxonomy" id="1392005"/>
    <lineage>
        <taxon>Bacteria</taxon>
        <taxon>Pseudomonadati</taxon>
        <taxon>Pseudomonadota</taxon>
        <taxon>Betaproteobacteria</taxon>
        <taxon>Burkholderiales</taxon>
        <taxon>Comamonadaceae</taxon>
        <taxon>Comamonas</taxon>
    </lineage>
</organism>
<dbReference type="PANTHER" id="PTHR23517:SF13">
    <property type="entry name" value="MAJOR FACILITATOR SUPERFAMILY MFS_1"/>
    <property type="match status" value="1"/>
</dbReference>
<evidence type="ECO:0000256" key="5">
    <source>
        <dbReference type="ARBA" id="ARBA00022989"/>
    </source>
</evidence>
<feature type="transmembrane region" description="Helical" evidence="7">
    <location>
        <begin position="117"/>
        <end position="136"/>
    </location>
</feature>
<dbReference type="InterPro" id="IPR011701">
    <property type="entry name" value="MFS"/>
</dbReference>
<dbReference type="InterPro" id="IPR020846">
    <property type="entry name" value="MFS_dom"/>
</dbReference>
<keyword evidence="3" id="KW-1003">Cell membrane</keyword>
<feature type="transmembrane region" description="Helical" evidence="7">
    <location>
        <begin position="142"/>
        <end position="164"/>
    </location>
</feature>
<evidence type="ECO:0000259" key="8">
    <source>
        <dbReference type="PROSITE" id="PS50850"/>
    </source>
</evidence>
<evidence type="ECO:0000256" key="2">
    <source>
        <dbReference type="ARBA" id="ARBA00022448"/>
    </source>
</evidence>
<evidence type="ECO:0000256" key="1">
    <source>
        <dbReference type="ARBA" id="ARBA00004651"/>
    </source>
</evidence>
<dbReference type="Gene3D" id="1.20.1250.20">
    <property type="entry name" value="MFS general substrate transporter like domains"/>
    <property type="match status" value="1"/>
</dbReference>
<evidence type="ECO:0000313" key="9">
    <source>
        <dbReference type="EMBL" id="AIJ45299.1"/>
    </source>
</evidence>
<dbReference type="HOGENOM" id="CLU_038683_0_1_4"/>
<dbReference type="KEGG" id="ctes:O987_05700"/>
<sequence length="432" mass="45620">MQSWSLKLNICVNEKLTQNTQTQKICFYGSGACFSMSTSSVSQTAVSSTRNMAAVALTLASFLAASSAPTPLYRLYQQAWGFSSGMLTLIFAVYAFSLLVALLTMGALSDYLGRRPVILAALGLEAVSMLMFAHAQDAQALLWSRVVQGFATGMASAALGAALLDMDRERGALINTLAPMIGMAAGVFGANQLASQGHDGLHQIYWWLLLVFAASAWAIAVMPETVSRRSGALASMRPRIRLPAHIRPAFLRMAPLDIAAWALAGFYLSLGPTLLRVITGSTLMAGLAVCINTLSAAAAIWLLRHWTTQRMLRFGGSVLPLGIVILLLGVASHSLTLMVAASIIAGAGFGVGFQGALRSVLPLAEPHERGGLLSTIYVLSYLAFSLPAIAAGLLTQSLGLVPTTYGYGLMLIVLGLLALAATRQQAVVRQAT</sequence>
<dbReference type="InterPro" id="IPR050171">
    <property type="entry name" value="MFS_Transporters"/>
</dbReference>
<feature type="transmembrane region" description="Helical" evidence="7">
    <location>
        <begin position="52"/>
        <end position="73"/>
    </location>
</feature>
<dbReference type="PROSITE" id="PS50850">
    <property type="entry name" value="MFS"/>
    <property type="match status" value="1"/>
</dbReference>
<feature type="transmembrane region" description="Helical" evidence="7">
    <location>
        <begin position="337"/>
        <end position="360"/>
    </location>
</feature>
<keyword evidence="5 7" id="KW-1133">Transmembrane helix</keyword>
<keyword evidence="6 7" id="KW-0472">Membrane</keyword>
<evidence type="ECO:0000256" key="4">
    <source>
        <dbReference type="ARBA" id="ARBA00022692"/>
    </source>
</evidence>
<feature type="transmembrane region" description="Helical" evidence="7">
    <location>
        <begin position="204"/>
        <end position="222"/>
    </location>
</feature>
<evidence type="ECO:0000256" key="7">
    <source>
        <dbReference type="SAM" id="Phobius"/>
    </source>
</evidence>
<protein>
    <submittedName>
        <fullName evidence="9">MFS transporter</fullName>
    </submittedName>
</protein>
<dbReference type="SUPFAM" id="SSF103473">
    <property type="entry name" value="MFS general substrate transporter"/>
    <property type="match status" value="1"/>
</dbReference>
<name>A0A076PET5_COMTE</name>
<feature type="transmembrane region" description="Helical" evidence="7">
    <location>
        <begin position="171"/>
        <end position="192"/>
    </location>
</feature>
<evidence type="ECO:0000256" key="3">
    <source>
        <dbReference type="ARBA" id="ARBA00022475"/>
    </source>
</evidence>
<feature type="domain" description="Major facilitator superfamily (MFS) profile" evidence="8">
    <location>
        <begin position="49"/>
        <end position="432"/>
    </location>
</feature>
<keyword evidence="4 7" id="KW-0812">Transmembrane</keyword>
<dbReference type="InterPro" id="IPR036259">
    <property type="entry name" value="MFS_trans_sf"/>
</dbReference>
<dbReference type="GO" id="GO:0022857">
    <property type="term" value="F:transmembrane transporter activity"/>
    <property type="evidence" value="ECO:0007669"/>
    <property type="project" value="InterPro"/>
</dbReference>
<evidence type="ECO:0000256" key="6">
    <source>
        <dbReference type="ARBA" id="ARBA00023136"/>
    </source>
</evidence>
<comment type="subcellular location">
    <subcellularLocation>
        <location evidence="1">Cell membrane</location>
        <topology evidence="1">Multi-pass membrane protein</topology>
    </subcellularLocation>
</comment>
<feature type="transmembrane region" description="Helical" evidence="7">
    <location>
        <begin position="372"/>
        <end position="393"/>
    </location>
</feature>
<dbReference type="EMBL" id="CP006704">
    <property type="protein sequence ID" value="AIJ45299.1"/>
    <property type="molecule type" value="Genomic_DNA"/>
</dbReference>
<dbReference type="PANTHER" id="PTHR23517">
    <property type="entry name" value="RESISTANCE PROTEIN MDTM, PUTATIVE-RELATED-RELATED"/>
    <property type="match status" value="1"/>
</dbReference>
<evidence type="ECO:0000313" key="10">
    <source>
        <dbReference type="Proteomes" id="UP000028782"/>
    </source>
</evidence>